<gene>
    <name evidence="2" type="ORF">MPLG2_2660</name>
</gene>
<organism evidence="2 3">
    <name type="scientific">Micropruina glycogenica</name>
    <dbReference type="NCBI Taxonomy" id="75385"/>
    <lineage>
        <taxon>Bacteria</taxon>
        <taxon>Bacillati</taxon>
        <taxon>Actinomycetota</taxon>
        <taxon>Actinomycetes</taxon>
        <taxon>Propionibacteriales</taxon>
        <taxon>Nocardioidaceae</taxon>
        <taxon>Micropruina</taxon>
    </lineage>
</organism>
<feature type="transmembrane region" description="Helical" evidence="1">
    <location>
        <begin position="6"/>
        <end position="28"/>
    </location>
</feature>
<dbReference type="InterPro" id="IPR016181">
    <property type="entry name" value="Acyl_CoA_acyltransferase"/>
</dbReference>
<evidence type="ECO:0000256" key="1">
    <source>
        <dbReference type="SAM" id="Phobius"/>
    </source>
</evidence>
<evidence type="ECO:0000313" key="3">
    <source>
        <dbReference type="Proteomes" id="UP000238164"/>
    </source>
</evidence>
<accession>A0A2N9JHY3</accession>
<dbReference type="OrthoDB" id="677174at2"/>
<evidence type="ECO:0000313" key="2">
    <source>
        <dbReference type="EMBL" id="SPD87690.1"/>
    </source>
</evidence>
<sequence>MLSPQLIEAIGYLASFLVVLSFSMRSVVRLRIASLCGGLVYTLYGALISSWPIMITNLIVVALNVWNLRREFSPQRDLGAVPIEPSAPFLADFLRTHLDDIRHSQPDFAIDDSHTGFVLMRDGMPAGAVLGNVHGRSFDVQLDYVLPQYRDSRLGAWFYGTRPASVRALGVDQFTARATTPVHTAYLKSVGFVTDGDIWRRSAGS</sequence>
<dbReference type="RefSeq" id="WP_105186376.1">
    <property type="nucleotide sequence ID" value="NZ_BAAAGO010000031.1"/>
</dbReference>
<keyword evidence="1" id="KW-0472">Membrane</keyword>
<keyword evidence="1" id="KW-0812">Transmembrane</keyword>
<proteinExistence type="predicted"/>
<keyword evidence="3" id="KW-1185">Reference proteome</keyword>
<name>A0A2N9JHY3_9ACTN</name>
<dbReference type="EMBL" id="LT985188">
    <property type="protein sequence ID" value="SPD87690.1"/>
    <property type="molecule type" value="Genomic_DNA"/>
</dbReference>
<dbReference type="AlphaFoldDB" id="A0A2N9JHY3"/>
<dbReference type="SUPFAM" id="SSF55729">
    <property type="entry name" value="Acyl-CoA N-acyltransferases (Nat)"/>
    <property type="match status" value="1"/>
</dbReference>
<dbReference type="KEGG" id="mgg:MPLG2_2660"/>
<reference evidence="2 3" key="1">
    <citation type="submission" date="2018-02" db="EMBL/GenBank/DDBJ databases">
        <authorList>
            <person name="Cohen D.B."/>
            <person name="Kent A.D."/>
        </authorList>
    </citation>
    <scope>NUCLEOTIDE SEQUENCE [LARGE SCALE GENOMIC DNA]</scope>
    <source>
        <strain evidence="2">1</strain>
    </source>
</reference>
<protein>
    <recommendedName>
        <fullName evidence="4">N-acetyltransferase domain-containing protein</fullName>
    </recommendedName>
</protein>
<keyword evidence="1" id="KW-1133">Transmembrane helix</keyword>
<feature type="transmembrane region" description="Helical" evidence="1">
    <location>
        <begin position="40"/>
        <end position="66"/>
    </location>
</feature>
<evidence type="ECO:0008006" key="4">
    <source>
        <dbReference type="Google" id="ProtNLM"/>
    </source>
</evidence>
<dbReference type="Proteomes" id="UP000238164">
    <property type="component" value="Chromosome 1"/>
</dbReference>